<accession>A0A0B7GS63</accession>
<evidence type="ECO:0000313" key="2">
    <source>
        <dbReference type="Proteomes" id="UP000183504"/>
    </source>
</evidence>
<name>A0A0B7GS63_STRSA</name>
<organism evidence="1 2">
    <name type="scientific">Streptococcus sanguinis</name>
    <dbReference type="NCBI Taxonomy" id="1305"/>
    <lineage>
        <taxon>Bacteria</taxon>
        <taxon>Bacillati</taxon>
        <taxon>Bacillota</taxon>
        <taxon>Bacilli</taxon>
        <taxon>Lactobacillales</taxon>
        <taxon>Streptococcaceae</taxon>
        <taxon>Streptococcus</taxon>
    </lineage>
</organism>
<dbReference type="EMBL" id="CDMW01000001">
    <property type="protein sequence ID" value="CEL90859.1"/>
    <property type="molecule type" value="Genomic_DNA"/>
</dbReference>
<sequence>MKVFGLQVWAKGMNKISKDLNKPKEISVGKALFYSFTFPKMIGLFNWILKTNDKDK</sequence>
<dbReference type="Proteomes" id="UP000183504">
    <property type="component" value="Unassembled WGS sequence"/>
</dbReference>
<proteinExistence type="predicted"/>
<dbReference type="AlphaFoldDB" id="A0A0B7GS63"/>
<protein>
    <submittedName>
        <fullName evidence="1">Uncharacterized protein</fullName>
    </submittedName>
</protein>
<reference evidence="1 2" key="1">
    <citation type="submission" date="2015-01" db="EMBL/GenBank/DDBJ databases">
        <authorList>
            <person name="Pelicic Vladimir"/>
        </authorList>
    </citation>
    <scope>NUCLEOTIDE SEQUENCE [LARGE SCALE GENOMIC DNA]</scope>
    <source>
        <strain evidence="1 2">2908</strain>
    </source>
</reference>
<gene>
    <name evidence="1" type="ORF">SSV_1568</name>
</gene>
<evidence type="ECO:0000313" key="1">
    <source>
        <dbReference type="EMBL" id="CEL90859.1"/>
    </source>
</evidence>